<evidence type="ECO:0000313" key="3">
    <source>
        <dbReference type="EnsemblMetazoa" id="ASIC002941-PA"/>
    </source>
</evidence>
<gene>
    <name evidence="2" type="ORF">ZHAS_00002941</name>
</gene>
<reference evidence="3" key="2">
    <citation type="submission" date="2020-05" db="UniProtKB">
        <authorList>
            <consortium name="EnsemblMetazoa"/>
        </authorList>
    </citation>
    <scope>IDENTIFICATION</scope>
</reference>
<organism evidence="2">
    <name type="scientific">Anopheles sinensis</name>
    <name type="common">Mosquito</name>
    <dbReference type="NCBI Taxonomy" id="74873"/>
    <lineage>
        <taxon>Eukaryota</taxon>
        <taxon>Metazoa</taxon>
        <taxon>Ecdysozoa</taxon>
        <taxon>Arthropoda</taxon>
        <taxon>Hexapoda</taxon>
        <taxon>Insecta</taxon>
        <taxon>Pterygota</taxon>
        <taxon>Neoptera</taxon>
        <taxon>Endopterygota</taxon>
        <taxon>Diptera</taxon>
        <taxon>Nematocera</taxon>
        <taxon>Culicoidea</taxon>
        <taxon>Culicidae</taxon>
        <taxon>Anophelinae</taxon>
        <taxon>Anopheles</taxon>
    </lineage>
</organism>
<dbReference type="EMBL" id="KE524657">
    <property type="protein sequence ID" value="KFB35962.1"/>
    <property type="molecule type" value="Genomic_DNA"/>
</dbReference>
<dbReference type="Proteomes" id="UP000030765">
    <property type="component" value="Unassembled WGS sequence"/>
</dbReference>
<dbReference type="EMBL" id="ATLV01011243">
    <property type="status" value="NOT_ANNOTATED_CDS"/>
    <property type="molecule type" value="Genomic_DNA"/>
</dbReference>
<keyword evidence="4" id="KW-1185">Reference proteome</keyword>
<evidence type="ECO:0000313" key="4">
    <source>
        <dbReference type="Proteomes" id="UP000030765"/>
    </source>
</evidence>
<evidence type="ECO:0000256" key="1">
    <source>
        <dbReference type="SAM" id="MobiDB-lite"/>
    </source>
</evidence>
<reference evidence="2 4" key="1">
    <citation type="journal article" date="2014" name="BMC Genomics">
        <title>Genome sequence of Anopheles sinensis provides insight into genetics basis of mosquito competence for malaria parasites.</title>
        <authorList>
            <person name="Zhou D."/>
            <person name="Zhang D."/>
            <person name="Ding G."/>
            <person name="Shi L."/>
            <person name="Hou Q."/>
            <person name="Ye Y."/>
            <person name="Xu Y."/>
            <person name="Zhou H."/>
            <person name="Xiong C."/>
            <person name="Li S."/>
            <person name="Yu J."/>
            <person name="Hong S."/>
            <person name="Yu X."/>
            <person name="Zou P."/>
            <person name="Chen C."/>
            <person name="Chang X."/>
            <person name="Wang W."/>
            <person name="Lv Y."/>
            <person name="Sun Y."/>
            <person name="Ma L."/>
            <person name="Shen B."/>
            <person name="Zhu C."/>
        </authorList>
    </citation>
    <scope>NUCLEOTIDE SEQUENCE [LARGE SCALE GENOMIC DNA]</scope>
</reference>
<evidence type="ECO:0000313" key="2">
    <source>
        <dbReference type="EMBL" id="KFB35962.1"/>
    </source>
</evidence>
<dbReference type="AlphaFoldDB" id="A0A084VDB8"/>
<feature type="compositionally biased region" description="Basic and acidic residues" evidence="1">
    <location>
        <begin position="41"/>
        <end position="58"/>
    </location>
</feature>
<proteinExistence type="predicted"/>
<feature type="region of interest" description="Disordered" evidence="1">
    <location>
        <begin position="1"/>
        <end position="58"/>
    </location>
</feature>
<protein>
    <submittedName>
        <fullName evidence="2 3">Uncharacterized protein</fullName>
    </submittedName>
</protein>
<accession>A0A084VDB8</accession>
<dbReference type="VEuPathDB" id="VectorBase:ASIC002941"/>
<sequence>MAHELRTGAAVFPTPTQRTIEKGSRGGAEEKSRPNGPPTEIGRKLASPDRALDGKDTIFHKSLRPGFLRMCSGKKD</sequence>
<dbReference type="EnsemblMetazoa" id="ASIC002941-RA">
    <property type="protein sequence ID" value="ASIC002941-PA"/>
    <property type="gene ID" value="ASIC002941"/>
</dbReference>
<name>A0A084VDB8_ANOSI</name>
<feature type="compositionally biased region" description="Basic and acidic residues" evidence="1">
    <location>
        <begin position="19"/>
        <end position="33"/>
    </location>
</feature>